<sequence length="56" mass="6692">MPQVLLLKAMPVNLKKEMSVSDFFKRVANIKEDEIMKFLKEKEARKQKRKSIKKNK</sequence>
<proteinExistence type="predicted"/>
<comment type="caution">
    <text evidence="1">The sequence shown here is derived from an EMBL/GenBank/DDBJ whole genome shotgun (WGS) entry which is preliminary data.</text>
</comment>
<evidence type="ECO:0000313" key="2">
    <source>
        <dbReference type="Proteomes" id="UP001176806"/>
    </source>
</evidence>
<accession>A0ABT8WQT1</accession>
<protein>
    <submittedName>
        <fullName evidence="1">Uncharacterized protein</fullName>
    </submittedName>
</protein>
<dbReference type="Proteomes" id="UP001176806">
    <property type="component" value="Unassembled WGS sequence"/>
</dbReference>
<organism evidence="1 2">
    <name type="scientific">Flavivirga jejuensis</name>
    <dbReference type="NCBI Taxonomy" id="870487"/>
    <lineage>
        <taxon>Bacteria</taxon>
        <taxon>Pseudomonadati</taxon>
        <taxon>Bacteroidota</taxon>
        <taxon>Flavobacteriia</taxon>
        <taxon>Flavobacteriales</taxon>
        <taxon>Flavobacteriaceae</taxon>
        <taxon>Flavivirga</taxon>
    </lineage>
</organism>
<dbReference type="EMBL" id="JAUOEL010000005">
    <property type="protein sequence ID" value="MDO5975515.1"/>
    <property type="molecule type" value="Genomic_DNA"/>
</dbReference>
<name>A0ABT8WQT1_9FLAO</name>
<evidence type="ECO:0000313" key="1">
    <source>
        <dbReference type="EMBL" id="MDO5975515.1"/>
    </source>
</evidence>
<keyword evidence="2" id="KW-1185">Reference proteome</keyword>
<dbReference type="RefSeq" id="WP_303302725.1">
    <property type="nucleotide sequence ID" value="NZ_BAABDA010000050.1"/>
</dbReference>
<gene>
    <name evidence="1" type="ORF">Q4Q40_15065</name>
</gene>
<reference evidence="1" key="1">
    <citation type="submission" date="2023-07" db="EMBL/GenBank/DDBJ databases">
        <title>Two novel species in the genus Flavivirga.</title>
        <authorList>
            <person name="Kwon K."/>
        </authorList>
    </citation>
    <scope>NUCLEOTIDE SEQUENCE</scope>
    <source>
        <strain evidence="1">KACC 14158</strain>
    </source>
</reference>